<dbReference type="Gene3D" id="3.60.21.10">
    <property type="match status" value="1"/>
</dbReference>
<dbReference type="CDD" id="cd07398">
    <property type="entry name" value="MPP_YbbF-LpxH"/>
    <property type="match status" value="1"/>
</dbReference>
<gene>
    <name evidence="7" type="ORF">WCY31_03125</name>
</gene>
<evidence type="ECO:0000313" key="7">
    <source>
        <dbReference type="EMBL" id="XAU15699.1"/>
    </source>
</evidence>
<dbReference type="InterPro" id="IPR004843">
    <property type="entry name" value="Calcineurin-like_PHP"/>
</dbReference>
<protein>
    <submittedName>
        <fullName evidence="7">UDP-2,3-diacylglucosamine diphosphatase</fullName>
        <ecNumber evidence="7">3.6.1.54</ecNumber>
    </submittedName>
</protein>
<dbReference type="PANTHER" id="PTHR34990">
    <property type="entry name" value="UDP-2,3-DIACYLGLUCOSAMINE HYDROLASE-RELATED"/>
    <property type="match status" value="1"/>
</dbReference>
<evidence type="ECO:0000313" key="8">
    <source>
        <dbReference type="Proteomes" id="UP001447842"/>
    </source>
</evidence>
<evidence type="ECO:0000259" key="6">
    <source>
        <dbReference type="Pfam" id="PF00149"/>
    </source>
</evidence>
<evidence type="ECO:0000256" key="1">
    <source>
        <dbReference type="ARBA" id="ARBA00022475"/>
    </source>
</evidence>
<evidence type="ECO:0000256" key="4">
    <source>
        <dbReference type="ARBA" id="ARBA00023136"/>
    </source>
</evidence>
<evidence type="ECO:0000256" key="3">
    <source>
        <dbReference type="ARBA" id="ARBA00022723"/>
    </source>
</evidence>
<dbReference type="InterPro" id="IPR029052">
    <property type="entry name" value="Metallo-depent_PP-like"/>
</dbReference>
<keyword evidence="4" id="KW-0472">Membrane</keyword>
<sequence length="262" mass="30607">MDNSVKQYRSVFLSDIHLGSRHAQADALLDFFREFESEQLFLVGDIIDGWALRRRWSWPQEHSDVIQKLLRRARKGTKIVYVLGNHDEFVRSFLPLTLGDNIEVTNEFHFTATDGKEYLVTHGDFFDSITMTKKWLAKFGDISYEMLLKLNKPINRIRSLIGYKRFWSLSNFAKQSVKKAVMFIDDYEQVLVSEAKRREFDGVICGHIHKAENRNIEGVHYLNCGDWVESCTAVVETMEGEWKLLHFHRQQVEEEPLFLAAG</sequence>
<keyword evidence="3" id="KW-0479">Metal-binding</keyword>
<evidence type="ECO:0000256" key="5">
    <source>
        <dbReference type="ARBA" id="ARBA00023211"/>
    </source>
</evidence>
<proteinExistence type="predicted"/>
<organism evidence="7 8">
    <name type="scientific">Sulfurimonas diazotrophicus</name>
    <dbReference type="NCBI Taxonomy" id="3131939"/>
    <lineage>
        <taxon>Bacteria</taxon>
        <taxon>Pseudomonadati</taxon>
        <taxon>Campylobacterota</taxon>
        <taxon>Epsilonproteobacteria</taxon>
        <taxon>Campylobacterales</taxon>
        <taxon>Sulfurimonadaceae</taxon>
        <taxon>Sulfurimonas</taxon>
    </lineage>
</organism>
<keyword evidence="2" id="KW-0997">Cell inner membrane</keyword>
<dbReference type="EMBL" id="CP147920">
    <property type="protein sequence ID" value="XAU15699.1"/>
    <property type="molecule type" value="Genomic_DNA"/>
</dbReference>
<dbReference type="Proteomes" id="UP001447842">
    <property type="component" value="Chromosome"/>
</dbReference>
<dbReference type="RefSeq" id="WP_231020368.1">
    <property type="nucleotide sequence ID" value="NZ_CP147920.1"/>
</dbReference>
<dbReference type="InterPro" id="IPR043461">
    <property type="entry name" value="LpxH-like"/>
</dbReference>
<dbReference type="Pfam" id="PF00149">
    <property type="entry name" value="Metallophos"/>
    <property type="match status" value="1"/>
</dbReference>
<dbReference type="SUPFAM" id="SSF56300">
    <property type="entry name" value="Metallo-dependent phosphatases"/>
    <property type="match status" value="1"/>
</dbReference>
<dbReference type="EC" id="3.6.1.54" evidence="7"/>
<keyword evidence="7" id="KW-0378">Hydrolase</keyword>
<dbReference type="PANTHER" id="PTHR34990:SF2">
    <property type="entry name" value="BLL8164 PROTEIN"/>
    <property type="match status" value="1"/>
</dbReference>
<accession>A0ABZ3HBQ5</accession>
<evidence type="ECO:0000256" key="2">
    <source>
        <dbReference type="ARBA" id="ARBA00022519"/>
    </source>
</evidence>
<keyword evidence="8" id="KW-1185">Reference proteome</keyword>
<reference evidence="7 8" key="1">
    <citation type="submission" date="2024-03" db="EMBL/GenBank/DDBJ databases">
        <title>Sulfurimonas sp. HSL3-1.</title>
        <authorList>
            <person name="Wang S."/>
        </authorList>
    </citation>
    <scope>NUCLEOTIDE SEQUENCE [LARGE SCALE GENOMIC DNA]</scope>
    <source>
        <strain evidence="7 8">HSL3-1</strain>
    </source>
</reference>
<dbReference type="GO" id="GO:0016787">
    <property type="term" value="F:hydrolase activity"/>
    <property type="evidence" value="ECO:0007669"/>
    <property type="project" value="UniProtKB-KW"/>
</dbReference>
<name>A0ABZ3HBQ5_9BACT</name>
<keyword evidence="1" id="KW-1003">Cell membrane</keyword>
<feature type="domain" description="Calcineurin-like phosphoesterase" evidence="6">
    <location>
        <begin position="10"/>
        <end position="210"/>
    </location>
</feature>
<keyword evidence="5" id="KW-0464">Manganese</keyword>